<dbReference type="Proteomes" id="UP001597326">
    <property type="component" value="Unassembled WGS sequence"/>
</dbReference>
<keyword evidence="3" id="KW-1185">Reference proteome</keyword>
<gene>
    <name evidence="2" type="ORF">ACFSCS_04780</name>
</gene>
<dbReference type="GO" id="GO:0016491">
    <property type="term" value="F:oxidoreductase activity"/>
    <property type="evidence" value="ECO:0007669"/>
    <property type="project" value="UniProtKB-KW"/>
</dbReference>
<evidence type="ECO:0000313" key="2">
    <source>
        <dbReference type="EMBL" id="MFD1889504.1"/>
    </source>
</evidence>
<dbReference type="RefSeq" id="WP_343872530.1">
    <property type="nucleotide sequence ID" value="NZ_BAAAIX010000009.1"/>
</dbReference>
<feature type="domain" description="NADPH-dependent FMN reductase-like" evidence="1">
    <location>
        <begin position="1"/>
        <end position="143"/>
    </location>
</feature>
<dbReference type="EC" id="1.-.-.-" evidence="2"/>
<dbReference type="InterPro" id="IPR005025">
    <property type="entry name" value="FMN_Rdtase-like_dom"/>
</dbReference>
<dbReference type="EMBL" id="JBHUFZ010000011">
    <property type="protein sequence ID" value="MFD1889504.1"/>
    <property type="molecule type" value="Genomic_DNA"/>
</dbReference>
<protein>
    <submittedName>
        <fullName evidence="2">NADPH-dependent FMN reductase</fullName>
        <ecNumber evidence="2">1.-.-.-</ecNumber>
    </submittedName>
</protein>
<dbReference type="SUPFAM" id="SSF52218">
    <property type="entry name" value="Flavoproteins"/>
    <property type="match status" value="1"/>
</dbReference>
<dbReference type="Pfam" id="PF03358">
    <property type="entry name" value="FMN_red"/>
    <property type="match status" value="1"/>
</dbReference>
<evidence type="ECO:0000313" key="3">
    <source>
        <dbReference type="Proteomes" id="UP001597326"/>
    </source>
</evidence>
<keyword evidence="2" id="KW-0560">Oxidoreductase</keyword>
<dbReference type="Gene3D" id="3.40.50.360">
    <property type="match status" value="1"/>
</dbReference>
<organism evidence="2 3">
    <name type="scientific">Luteococcus peritonei</name>
    <dbReference type="NCBI Taxonomy" id="88874"/>
    <lineage>
        <taxon>Bacteria</taxon>
        <taxon>Bacillati</taxon>
        <taxon>Actinomycetota</taxon>
        <taxon>Actinomycetes</taxon>
        <taxon>Propionibacteriales</taxon>
        <taxon>Propionibacteriaceae</taxon>
        <taxon>Luteococcus</taxon>
    </lineage>
</organism>
<comment type="caution">
    <text evidence="2">The sequence shown here is derived from an EMBL/GenBank/DDBJ whole genome shotgun (WGS) entry which is preliminary data.</text>
</comment>
<proteinExistence type="predicted"/>
<name>A0ABW4RUY7_9ACTN</name>
<sequence>MKIGIILGSIRDNRAGEAVAQWVLQNAPQSSEVSYELVDVKDYELEPLHAATPPAAAGGTYSDPRVQKWGDKIAEFDGFVFVSAEYNHGVPGVFKNAVDSIGVEWMHKPVAFVSYGAAGGVLAVENWRTVLANFNVYDLRDNVQLSLFTDFGDQGFAPDERHQQPLQELFTHLEQVAGIMQPLRSQD</sequence>
<dbReference type="PANTHER" id="PTHR30543">
    <property type="entry name" value="CHROMATE REDUCTASE"/>
    <property type="match status" value="1"/>
</dbReference>
<evidence type="ECO:0000259" key="1">
    <source>
        <dbReference type="Pfam" id="PF03358"/>
    </source>
</evidence>
<dbReference type="InterPro" id="IPR029039">
    <property type="entry name" value="Flavoprotein-like_sf"/>
</dbReference>
<dbReference type="PANTHER" id="PTHR30543:SF21">
    <property type="entry name" value="NAD(P)H-DEPENDENT FMN REDUCTASE LOT6"/>
    <property type="match status" value="1"/>
</dbReference>
<dbReference type="InterPro" id="IPR050712">
    <property type="entry name" value="NAD(P)H-dep_reductase"/>
</dbReference>
<accession>A0ABW4RUY7</accession>
<reference evidence="3" key="1">
    <citation type="journal article" date="2019" name="Int. J. Syst. Evol. Microbiol.">
        <title>The Global Catalogue of Microorganisms (GCM) 10K type strain sequencing project: providing services to taxonomists for standard genome sequencing and annotation.</title>
        <authorList>
            <consortium name="The Broad Institute Genomics Platform"/>
            <consortium name="The Broad Institute Genome Sequencing Center for Infectious Disease"/>
            <person name="Wu L."/>
            <person name="Ma J."/>
        </authorList>
    </citation>
    <scope>NUCLEOTIDE SEQUENCE [LARGE SCALE GENOMIC DNA]</scope>
    <source>
        <strain evidence="3">CAIM 431</strain>
    </source>
</reference>